<evidence type="ECO:0000256" key="1">
    <source>
        <dbReference type="SAM" id="MobiDB-lite"/>
    </source>
</evidence>
<sequence>MASSALSCQFTGSPPLNTDIAGIGVRISTYVQAFLSIITITVSPSLTDIYNQAFPYVIMNISVTVAALVLGFSSNPQITLQDATVAWYFTVIPFVIHIIAGKKLAHRNKLHNAINTSSWDIIPNIVFLSIMYILSAAFTLAVFRHHETFGISPECNTAARVFFFGTRTITHRWFVGMAVVYGLLLAMVFIPMILKGLLLAWLLSSMRKPENDEERQEAERQQKHIAELKKKASAEVNFEADYRSGVVVFAVLVVWIVFTELTVVKNNFAPAEGSIWQFGQIFPLIILAVPLLSTARAVTEFVKGAPTRRAERARNGKPKEREGLIATIGNIINVPPAEDEKTEKGEIEEVKKSSENI</sequence>
<protein>
    <submittedName>
        <fullName evidence="3">Uncharacterized protein</fullName>
    </submittedName>
</protein>
<gene>
    <name evidence="3" type="ORF">BDN70DRAFT_879308</name>
</gene>
<accession>A0A9P6CU01</accession>
<evidence type="ECO:0000313" key="3">
    <source>
        <dbReference type="EMBL" id="KAF9479017.1"/>
    </source>
</evidence>
<feature type="region of interest" description="Disordered" evidence="1">
    <location>
        <begin position="338"/>
        <end position="357"/>
    </location>
</feature>
<dbReference type="OrthoDB" id="5427664at2759"/>
<evidence type="ECO:0000256" key="2">
    <source>
        <dbReference type="SAM" id="Phobius"/>
    </source>
</evidence>
<name>A0A9P6CU01_9AGAR</name>
<feature type="transmembrane region" description="Helical" evidence="2">
    <location>
        <begin position="85"/>
        <end position="101"/>
    </location>
</feature>
<dbReference type="Proteomes" id="UP000807469">
    <property type="component" value="Unassembled WGS sequence"/>
</dbReference>
<feature type="transmembrane region" description="Helical" evidence="2">
    <location>
        <begin position="54"/>
        <end position="73"/>
    </location>
</feature>
<feature type="transmembrane region" description="Helical" evidence="2">
    <location>
        <begin position="121"/>
        <end position="143"/>
    </location>
</feature>
<keyword evidence="2" id="KW-0812">Transmembrane</keyword>
<dbReference type="AlphaFoldDB" id="A0A9P6CU01"/>
<keyword evidence="4" id="KW-1185">Reference proteome</keyword>
<dbReference type="EMBL" id="MU155222">
    <property type="protein sequence ID" value="KAF9479017.1"/>
    <property type="molecule type" value="Genomic_DNA"/>
</dbReference>
<feature type="transmembrane region" description="Helical" evidence="2">
    <location>
        <begin position="20"/>
        <end position="42"/>
    </location>
</feature>
<keyword evidence="2" id="KW-0472">Membrane</keyword>
<comment type="caution">
    <text evidence="3">The sequence shown here is derived from an EMBL/GenBank/DDBJ whole genome shotgun (WGS) entry which is preliminary data.</text>
</comment>
<feature type="transmembrane region" description="Helical" evidence="2">
    <location>
        <begin position="240"/>
        <end position="258"/>
    </location>
</feature>
<feature type="transmembrane region" description="Helical" evidence="2">
    <location>
        <begin position="173"/>
        <end position="203"/>
    </location>
</feature>
<evidence type="ECO:0000313" key="4">
    <source>
        <dbReference type="Proteomes" id="UP000807469"/>
    </source>
</evidence>
<organism evidence="3 4">
    <name type="scientific">Pholiota conissans</name>
    <dbReference type="NCBI Taxonomy" id="109636"/>
    <lineage>
        <taxon>Eukaryota</taxon>
        <taxon>Fungi</taxon>
        <taxon>Dikarya</taxon>
        <taxon>Basidiomycota</taxon>
        <taxon>Agaricomycotina</taxon>
        <taxon>Agaricomycetes</taxon>
        <taxon>Agaricomycetidae</taxon>
        <taxon>Agaricales</taxon>
        <taxon>Agaricineae</taxon>
        <taxon>Strophariaceae</taxon>
        <taxon>Pholiota</taxon>
    </lineage>
</organism>
<feature type="transmembrane region" description="Helical" evidence="2">
    <location>
        <begin position="278"/>
        <end position="299"/>
    </location>
</feature>
<keyword evidence="2" id="KW-1133">Transmembrane helix</keyword>
<proteinExistence type="predicted"/>
<reference evidence="3" key="1">
    <citation type="submission" date="2020-11" db="EMBL/GenBank/DDBJ databases">
        <authorList>
            <consortium name="DOE Joint Genome Institute"/>
            <person name="Ahrendt S."/>
            <person name="Riley R."/>
            <person name="Andreopoulos W."/>
            <person name="Labutti K."/>
            <person name="Pangilinan J."/>
            <person name="Ruiz-Duenas F.J."/>
            <person name="Barrasa J.M."/>
            <person name="Sanchez-Garcia M."/>
            <person name="Camarero S."/>
            <person name="Miyauchi S."/>
            <person name="Serrano A."/>
            <person name="Linde D."/>
            <person name="Babiker R."/>
            <person name="Drula E."/>
            <person name="Ayuso-Fernandez I."/>
            <person name="Pacheco R."/>
            <person name="Padilla G."/>
            <person name="Ferreira P."/>
            <person name="Barriuso J."/>
            <person name="Kellner H."/>
            <person name="Castanera R."/>
            <person name="Alfaro M."/>
            <person name="Ramirez L."/>
            <person name="Pisabarro A.G."/>
            <person name="Kuo A."/>
            <person name="Tritt A."/>
            <person name="Lipzen A."/>
            <person name="He G."/>
            <person name="Yan M."/>
            <person name="Ng V."/>
            <person name="Cullen D."/>
            <person name="Martin F."/>
            <person name="Rosso M.-N."/>
            <person name="Henrissat B."/>
            <person name="Hibbett D."/>
            <person name="Martinez A.T."/>
            <person name="Grigoriev I.V."/>
        </authorList>
    </citation>
    <scope>NUCLEOTIDE SEQUENCE</scope>
    <source>
        <strain evidence="3">CIRM-BRFM 674</strain>
    </source>
</reference>